<name>A0A173W8U5_9FIRM</name>
<dbReference type="Proteomes" id="UP000095439">
    <property type="component" value="Unassembled WGS sequence"/>
</dbReference>
<gene>
    <name evidence="1" type="ORF">ERS852423_00097</name>
</gene>
<dbReference type="RefSeq" id="WP_055180004.1">
    <property type="nucleotide sequence ID" value="NZ_CABIWY010000001.1"/>
</dbReference>
<sequence length="317" mass="36886">MSNYNNYTLKLDLEFTNLIQPLEDREHKSLERKISSHAYSDPIYTWNGLIVDGVEAYQICHKRGVKFRIKRMYFLSREDAISWICTQQLKREDLTEANRKYVIGKKYDAVKAITARISSENSTTGKGGHTYRIEKKIPCRHISATQIASECNTSPASVYKYNEYSRALDNICEKTPQMVERIRSGKLRISHANIIELSRLPHYELKKLYDYMIEKGIEHLSYPDMKRELQWRKVVAPTQKEKIAEPKPVIKQMPKFDPDAELSSLSLTIPSWCSSIERVMNVTDFQRSSKEGKKRLKIQLSNLMTVIDKITKILEEA</sequence>
<protein>
    <submittedName>
        <fullName evidence="1">Uncharacterized protein</fullName>
    </submittedName>
</protein>
<accession>A0A173W8U5</accession>
<proteinExistence type="predicted"/>
<evidence type="ECO:0000313" key="1">
    <source>
        <dbReference type="EMBL" id="CUN35366.1"/>
    </source>
</evidence>
<reference evidence="1 2" key="1">
    <citation type="submission" date="2015-09" db="EMBL/GenBank/DDBJ databases">
        <authorList>
            <consortium name="Pathogen Informatics"/>
        </authorList>
    </citation>
    <scope>NUCLEOTIDE SEQUENCE [LARGE SCALE GENOMIC DNA]</scope>
    <source>
        <strain evidence="1 2">2789STDY5608866</strain>
    </source>
</reference>
<organism evidence="1 2">
    <name type="scientific">Dorea longicatena</name>
    <dbReference type="NCBI Taxonomy" id="88431"/>
    <lineage>
        <taxon>Bacteria</taxon>
        <taxon>Bacillati</taxon>
        <taxon>Bacillota</taxon>
        <taxon>Clostridia</taxon>
        <taxon>Lachnospirales</taxon>
        <taxon>Lachnospiraceae</taxon>
        <taxon>Dorea</taxon>
    </lineage>
</organism>
<dbReference type="AlphaFoldDB" id="A0A173W8U5"/>
<dbReference type="EMBL" id="CYYY01000001">
    <property type="protein sequence ID" value="CUN35366.1"/>
    <property type="molecule type" value="Genomic_DNA"/>
</dbReference>
<evidence type="ECO:0000313" key="2">
    <source>
        <dbReference type="Proteomes" id="UP000095439"/>
    </source>
</evidence>